<dbReference type="GO" id="GO:0005886">
    <property type="term" value="C:plasma membrane"/>
    <property type="evidence" value="ECO:0000318"/>
    <property type="project" value="GO_Central"/>
</dbReference>
<organism evidence="10 11">
    <name type="scientific">Manihot esculenta</name>
    <name type="common">Cassava</name>
    <name type="synonym">Jatropha manihot</name>
    <dbReference type="NCBI Taxonomy" id="3983"/>
    <lineage>
        <taxon>Eukaryota</taxon>
        <taxon>Viridiplantae</taxon>
        <taxon>Streptophyta</taxon>
        <taxon>Embryophyta</taxon>
        <taxon>Tracheophyta</taxon>
        <taxon>Spermatophyta</taxon>
        <taxon>Magnoliopsida</taxon>
        <taxon>eudicotyledons</taxon>
        <taxon>Gunneridae</taxon>
        <taxon>Pentapetalae</taxon>
        <taxon>rosids</taxon>
        <taxon>fabids</taxon>
        <taxon>Malpighiales</taxon>
        <taxon>Euphorbiaceae</taxon>
        <taxon>Crotonoideae</taxon>
        <taxon>Manihoteae</taxon>
        <taxon>Manihot</taxon>
    </lineage>
</organism>
<evidence type="ECO:0000313" key="11">
    <source>
        <dbReference type="Proteomes" id="UP000091857"/>
    </source>
</evidence>
<dbReference type="PANTHER" id="PTHR11040">
    <property type="entry name" value="ZINC/IRON TRANSPORTER"/>
    <property type="match status" value="1"/>
</dbReference>
<evidence type="ECO:0000256" key="4">
    <source>
        <dbReference type="ARBA" id="ARBA00022692"/>
    </source>
</evidence>
<feature type="transmembrane region" description="Helical" evidence="8">
    <location>
        <begin position="58"/>
        <end position="76"/>
    </location>
</feature>
<evidence type="ECO:0000256" key="2">
    <source>
        <dbReference type="ARBA" id="ARBA00006939"/>
    </source>
</evidence>
<evidence type="ECO:0000256" key="9">
    <source>
        <dbReference type="SAM" id="SignalP"/>
    </source>
</evidence>
<feature type="chain" id="PRO_5012271269" evidence="9">
    <location>
        <begin position="35"/>
        <end position="368"/>
    </location>
</feature>
<dbReference type="Proteomes" id="UP000091857">
    <property type="component" value="Chromosome 16"/>
</dbReference>
<keyword evidence="5 8" id="KW-1133">Transmembrane helix</keyword>
<feature type="signal peptide" evidence="9">
    <location>
        <begin position="1"/>
        <end position="34"/>
    </location>
</feature>
<evidence type="ECO:0000256" key="1">
    <source>
        <dbReference type="ARBA" id="ARBA00004141"/>
    </source>
</evidence>
<evidence type="ECO:0000256" key="5">
    <source>
        <dbReference type="ARBA" id="ARBA00022989"/>
    </source>
</evidence>
<comment type="similarity">
    <text evidence="2 8">Belongs to the ZIP transporter (TC 2.A.5) family.</text>
</comment>
<comment type="caution">
    <text evidence="10">The sequence shown here is derived from an EMBL/GenBank/DDBJ whole genome shotgun (WGS) entry which is preliminary data.</text>
</comment>
<keyword evidence="6 8" id="KW-0406">Ion transport</keyword>
<proteinExistence type="inferred from homology"/>
<dbReference type="Pfam" id="PF02535">
    <property type="entry name" value="Zip"/>
    <property type="match status" value="1"/>
</dbReference>
<dbReference type="GO" id="GO:0071577">
    <property type="term" value="P:zinc ion transmembrane transport"/>
    <property type="evidence" value="ECO:0000318"/>
    <property type="project" value="GO_Central"/>
</dbReference>
<feature type="transmembrane region" description="Helical" evidence="8">
    <location>
        <begin position="312"/>
        <end position="336"/>
    </location>
</feature>
<evidence type="ECO:0000256" key="3">
    <source>
        <dbReference type="ARBA" id="ARBA00022448"/>
    </source>
</evidence>
<gene>
    <name evidence="10" type="ORF">MANES_16G047600v8</name>
</gene>
<evidence type="ECO:0000256" key="7">
    <source>
        <dbReference type="ARBA" id="ARBA00023136"/>
    </source>
</evidence>
<evidence type="ECO:0000313" key="10">
    <source>
        <dbReference type="EMBL" id="OAY26440.1"/>
    </source>
</evidence>
<keyword evidence="9" id="KW-0732">Signal</keyword>
<dbReference type="STRING" id="3983.A0A2C9U9Y3"/>
<feature type="transmembrane region" description="Helical" evidence="8">
    <location>
        <begin position="129"/>
        <end position="154"/>
    </location>
</feature>
<dbReference type="InterPro" id="IPR003689">
    <property type="entry name" value="ZIP"/>
</dbReference>
<dbReference type="OMA" id="DCTSHDD"/>
<dbReference type="Gramene" id="Manes.16G047600.1.v8.1">
    <property type="protein sequence ID" value="Manes.16G047600.1.v8.1.CDS"/>
    <property type="gene ID" value="Manes.16G047600.v8.1"/>
</dbReference>
<dbReference type="InterPro" id="IPR004698">
    <property type="entry name" value="Zn/Fe_permease_fun/pln"/>
</dbReference>
<comment type="caution">
    <text evidence="8">Lacks conserved residue(s) required for the propagation of feature annotation.</text>
</comment>
<keyword evidence="3 8" id="KW-0813">Transport</keyword>
<feature type="transmembrane region" description="Helical" evidence="8">
    <location>
        <begin position="88"/>
        <end position="109"/>
    </location>
</feature>
<reference evidence="11" key="1">
    <citation type="journal article" date="2016" name="Nat. Biotechnol.">
        <title>Sequencing wild and cultivated cassava and related species reveals extensive interspecific hybridization and genetic diversity.</title>
        <authorList>
            <person name="Bredeson J.V."/>
            <person name="Lyons J.B."/>
            <person name="Prochnik S.E."/>
            <person name="Wu G.A."/>
            <person name="Ha C.M."/>
            <person name="Edsinger-Gonzales E."/>
            <person name="Grimwood J."/>
            <person name="Schmutz J."/>
            <person name="Rabbi I.Y."/>
            <person name="Egesi C."/>
            <person name="Nauluvula P."/>
            <person name="Lebot V."/>
            <person name="Ndunguru J."/>
            <person name="Mkamilo G."/>
            <person name="Bart R.S."/>
            <person name="Setter T.L."/>
            <person name="Gleadow R.M."/>
            <person name="Kulakow P."/>
            <person name="Ferguson M.E."/>
            <person name="Rounsley S."/>
            <person name="Rokhsar D.S."/>
        </authorList>
    </citation>
    <scope>NUCLEOTIDE SEQUENCE [LARGE SCALE GENOMIC DNA]</scope>
    <source>
        <strain evidence="11">cv. AM560-2</strain>
    </source>
</reference>
<dbReference type="SMR" id="A0A2C9U9Y3"/>
<dbReference type="NCBIfam" id="TIGR00820">
    <property type="entry name" value="zip"/>
    <property type="match status" value="1"/>
</dbReference>
<keyword evidence="11" id="KW-1185">Reference proteome</keyword>
<accession>A0A2C9U9Y3</accession>
<dbReference type="GO" id="GO:0005385">
    <property type="term" value="F:zinc ion transmembrane transporter activity"/>
    <property type="evidence" value="ECO:0000318"/>
    <property type="project" value="GO_Central"/>
</dbReference>
<dbReference type="PANTHER" id="PTHR11040:SF181">
    <property type="entry name" value="ZINC TRANSPORTER 1"/>
    <property type="match status" value="1"/>
</dbReference>
<name>A0A2C9U9Y3_MANES</name>
<comment type="subcellular location">
    <subcellularLocation>
        <location evidence="1 8">Membrane</location>
        <topology evidence="1 8">Multi-pass membrane protein</topology>
    </subcellularLocation>
</comment>
<dbReference type="OrthoDB" id="448280at2759"/>
<evidence type="ECO:0000256" key="8">
    <source>
        <dbReference type="RuleBase" id="RU362088"/>
    </source>
</evidence>
<dbReference type="EMBL" id="CM004402">
    <property type="protein sequence ID" value="OAY26440.1"/>
    <property type="molecule type" value="Genomic_DNA"/>
</dbReference>
<feature type="transmembrane region" description="Helical" evidence="8">
    <location>
        <begin position="348"/>
        <end position="367"/>
    </location>
</feature>
<protein>
    <submittedName>
        <fullName evidence="10">Uncharacterized protein</fullName>
    </submittedName>
</protein>
<feature type="transmembrane region" description="Helical" evidence="8">
    <location>
        <begin position="278"/>
        <end position="300"/>
    </location>
</feature>
<keyword evidence="4 8" id="KW-0812">Transmembrane</keyword>
<evidence type="ECO:0000256" key="6">
    <source>
        <dbReference type="ARBA" id="ARBA00023065"/>
    </source>
</evidence>
<keyword evidence="7 8" id="KW-0472">Membrane</keyword>
<sequence length="368" mass="39992">MINFHASSSLSFLNKITFLLLLLLLLVFPAIVSGECTCDFSKEQKEEKAHALNYKLASIASILLSGAFGVSIPFLASKIPSLRPENDIFFMIKAFTAGVILATGFIHILPEAFDHLKSPCLNQNPWRNFPFSGFVAMMSAIGTLMVDSFATGYYNRIHFNKNKQVNVGEEGDEENHDQHSGHLHVHTHATHGHAHGSSSLTQDLGLPELIRRRITSQVLELGILVHSVIIGISLGASQSPETIKPLLVALSFHQFFEGMGLGGCIYEAKYKSRATAIMAIFFSVTTPLGIGIGIGISSVYRENSQTSLIVEGMFNSASAGILIYMALVDLLAADFMNPRLQNNLKIQLGANISLLLGAACMSVLAKWA</sequence>
<dbReference type="AlphaFoldDB" id="A0A2C9U9Y3"/>